<dbReference type="EMBL" id="JACHGJ010000004">
    <property type="protein sequence ID" value="MBB6480865.1"/>
    <property type="molecule type" value="Genomic_DNA"/>
</dbReference>
<evidence type="ECO:0000256" key="3">
    <source>
        <dbReference type="ARBA" id="ARBA00022840"/>
    </source>
</evidence>
<dbReference type="SMART" id="SM00797">
    <property type="entry name" value="AHS2"/>
    <property type="match status" value="1"/>
</dbReference>
<dbReference type="Proteomes" id="UP000587760">
    <property type="component" value="Unassembled WGS sequence"/>
</dbReference>
<evidence type="ECO:0000313" key="5">
    <source>
        <dbReference type="EMBL" id="MBB6480865.1"/>
    </source>
</evidence>
<protein>
    <submittedName>
        <fullName evidence="5">Allophanate hydrolase subunit 2</fullName>
    </submittedName>
</protein>
<dbReference type="PANTHER" id="PTHR43309">
    <property type="entry name" value="5-OXOPROLINASE SUBUNIT C"/>
    <property type="match status" value="1"/>
</dbReference>
<reference evidence="5 6" key="1">
    <citation type="submission" date="2020-08" db="EMBL/GenBank/DDBJ databases">
        <title>Genomic Encyclopedia of Type Strains, Phase IV (KMG-IV): sequencing the most valuable type-strain genomes for metagenomic binning, comparative biology and taxonomic classification.</title>
        <authorList>
            <person name="Goeker M."/>
        </authorList>
    </citation>
    <scope>NUCLEOTIDE SEQUENCE [LARGE SCALE GENOMIC DNA]</scope>
    <source>
        <strain evidence="5 6">DSM 2461</strain>
    </source>
</reference>
<dbReference type="SUPFAM" id="SSF50891">
    <property type="entry name" value="Cyclophilin-like"/>
    <property type="match status" value="1"/>
</dbReference>
<evidence type="ECO:0000256" key="1">
    <source>
        <dbReference type="ARBA" id="ARBA00022741"/>
    </source>
</evidence>
<dbReference type="Gene3D" id="2.40.100.10">
    <property type="entry name" value="Cyclophilin-like"/>
    <property type="match status" value="1"/>
</dbReference>
<dbReference type="InterPro" id="IPR029000">
    <property type="entry name" value="Cyclophilin-like_dom_sf"/>
</dbReference>
<dbReference type="AlphaFoldDB" id="A0A841RAB7"/>
<comment type="caution">
    <text evidence="5">The sequence shown here is derived from an EMBL/GenBank/DDBJ whole genome shotgun (WGS) entry which is preliminary data.</text>
</comment>
<keyword evidence="1" id="KW-0547">Nucleotide-binding</keyword>
<gene>
    <name evidence="5" type="ORF">HNR50_002538</name>
</gene>
<proteinExistence type="predicted"/>
<accession>A0A841RAB7</accession>
<evidence type="ECO:0000313" key="6">
    <source>
        <dbReference type="Proteomes" id="UP000587760"/>
    </source>
</evidence>
<evidence type="ECO:0000259" key="4">
    <source>
        <dbReference type="SMART" id="SM00797"/>
    </source>
</evidence>
<dbReference type="PANTHER" id="PTHR43309:SF3">
    <property type="entry name" value="5-OXOPROLINASE SUBUNIT C"/>
    <property type="match status" value="1"/>
</dbReference>
<evidence type="ECO:0000256" key="2">
    <source>
        <dbReference type="ARBA" id="ARBA00022801"/>
    </source>
</evidence>
<feature type="domain" description="Carboxyltransferase" evidence="4">
    <location>
        <begin position="26"/>
        <end position="275"/>
    </location>
</feature>
<dbReference type="InterPro" id="IPR052708">
    <property type="entry name" value="PxpC"/>
</dbReference>
<dbReference type="Pfam" id="PF02626">
    <property type="entry name" value="CT_A_B"/>
    <property type="match status" value="2"/>
</dbReference>
<keyword evidence="3" id="KW-0067">ATP-binding</keyword>
<keyword evidence="6" id="KW-1185">Reference proteome</keyword>
<dbReference type="GO" id="GO:0005524">
    <property type="term" value="F:ATP binding"/>
    <property type="evidence" value="ECO:0007669"/>
    <property type="project" value="UniProtKB-KW"/>
</dbReference>
<name>A0A841RAB7_9SPIO</name>
<dbReference type="InterPro" id="IPR003778">
    <property type="entry name" value="CT_A_B"/>
</dbReference>
<organism evidence="5 6">
    <name type="scientific">Spirochaeta isovalerica</name>
    <dbReference type="NCBI Taxonomy" id="150"/>
    <lineage>
        <taxon>Bacteria</taxon>
        <taxon>Pseudomonadati</taxon>
        <taxon>Spirochaetota</taxon>
        <taxon>Spirochaetia</taxon>
        <taxon>Spirochaetales</taxon>
        <taxon>Spirochaetaceae</taxon>
        <taxon>Spirochaeta</taxon>
    </lineage>
</organism>
<dbReference type="RefSeq" id="WP_184747121.1">
    <property type="nucleotide sequence ID" value="NZ_JACHGJ010000004.1"/>
</dbReference>
<keyword evidence="2 5" id="KW-0378">Hydrolase</keyword>
<sequence>MLKRPFEILEQGLVYFRSAPVFGFQDVGISPGGPMDRLAVLSGNIMLGRDDYEESLEIIIPPVLKVLEPFCFVITGAVRDVFLDCDGQRTVVHHGEVAYVKAGTYIRMSEARRGFRTYFLWKAVTDSGEKKKLEGRSRGDFSASFTFYDREGKIRILPGPESSAFPDPRDFSSYPWKISSDSNEMGYRLERKRNSYPARGNMVSDAVSDGTIQYTPGGPIILLYHRQTVGGYPRIFQVISADLDKVAQFSPGEYMNFRIISLEESLEINSIRSRDIGLFRSLFF</sequence>
<dbReference type="GO" id="GO:0016787">
    <property type="term" value="F:hydrolase activity"/>
    <property type="evidence" value="ECO:0007669"/>
    <property type="project" value="UniProtKB-KW"/>
</dbReference>